<feature type="non-terminal residue" evidence="1">
    <location>
        <position position="80"/>
    </location>
</feature>
<comment type="caution">
    <text evidence="1">The sequence shown here is derived from an EMBL/GenBank/DDBJ whole genome shotgun (WGS) entry which is preliminary data.</text>
</comment>
<evidence type="ECO:0000313" key="1">
    <source>
        <dbReference type="EMBL" id="CAG8631307.1"/>
    </source>
</evidence>
<dbReference type="EMBL" id="CAJVPP010003517">
    <property type="protein sequence ID" value="CAG8631307.1"/>
    <property type="molecule type" value="Genomic_DNA"/>
</dbReference>
<keyword evidence="2" id="KW-1185">Reference proteome</keyword>
<proteinExistence type="predicted"/>
<reference evidence="1" key="1">
    <citation type="submission" date="2021-06" db="EMBL/GenBank/DDBJ databases">
        <authorList>
            <person name="Kallberg Y."/>
            <person name="Tangrot J."/>
            <person name="Rosling A."/>
        </authorList>
    </citation>
    <scope>NUCLEOTIDE SEQUENCE</scope>
    <source>
        <strain evidence="1">87-6 pot B 2015</strain>
    </source>
</reference>
<name>A0A9N9DCJ4_FUNMO</name>
<evidence type="ECO:0000313" key="2">
    <source>
        <dbReference type="Proteomes" id="UP000789375"/>
    </source>
</evidence>
<organism evidence="1 2">
    <name type="scientific">Funneliformis mosseae</name>
    <name type="common">Endomycorrhizal fungus</name>
    <name type="synonym">Glomus mosseae</name>
    <dbReference type="NCBI Taxonomy" id="27381"/>
    <lineage>
        <taxon>Eukaryota</taxon>
        <taxon>Fungi</taxon>
        <taxon>Fungi incertae sedis</taxon>
        <taxon>Mucoromycota</taxon>
        <taxon>Glomeromycotina</taxon>
        <taxon>Glomeromycetes</taxon>
        <taxon>Glomerales</taxon>
        <taxon>Glomeraceae</taxon>
        <taxon>Funneliformis</taxon>
    </lineage>
</organism>
<dbReference type="AlphaFoldDB" id="A0A9N9DCJ4"/>
<accession>A0A9N9DCJ4</accession>
<protein>
    <submittedName>
        <fullName evidence="1">14484_t:CDS:1</fullName>
    </submittedName>
</protein>
<dbReference type="Proteomes" id="UP000789375">
    <property type="component" value="Unassembled WGS sequence"/>
</dbReference>
<gene>
    <name evidence="1" type="ORF">FMOSSE_LOCUS10502</name>
</gene>
<sequence length="80" mass="8685">ALSIIATADNGFTQSGRFSFCDVYTPSSYWLAALANVSVELENFGTPDIIKIVEFIAKTTVAFATMQINHLDNCCLTEAC</sequence>